<proteinExistence type="predicted"/>
<feature type="domain" description="Blue (type 1) copper" evidence="9">
    <location>
        <begin position="28"/>
        <end position="114"/>
    </location>
</feature>
<keyword evidence="3 8" id="KW-0479">Metal-binding</keyword>
<dbReference type="InterPro" id="IPR001235">
    <property type="entry name" value="Copper_blue_Plastocyanin"/>
</dbReference>
<dbReference type="InterPro" id="IPR002386">
    <property type="entry name" value="Amicyanin/Pseudoazurin"/>
</dbReference>
<dbReference type="InterPro" id="IPR008972">
    <property type="entry name" value="Cupredoxin"/>
</dbReference>
<feature type="binding site" evidence="8">
    <location>
        <position position="103"/>
    </location>
    <ligand>
        <name>Cu cation</name>
        <dbReference type="ChEBI" id="CHEBI:23378"/>
    </ligand>
</feature>
<accession>A0A4P1K250</accession>
<name>A0A4P1K250_9CAUL</name>
<feature type="binding site" evidence="8">
    <location>
        <position position="100"/>
    </location>
    <ligand>
        <name>Cu cation</name>
        <dbReference type="ChEBI" id="CHEBI:23378"/>
    </ligand>
</feature>
<organism evidence="10 11">
    <name type="scientific">Brevundimonas vancanneytii</name>
    <dbReference type="NCBI Taxonomy" id="1325724"/>
    <lineage>
        <taxon>Bacteria</taxon>
        <taxon>Pseudomonadati</taxon>
        <taxon>Pseudomonadota</taxon>
        <taxon>Alphaproteobacteria</taxon>
        <taxon>Caulobacterales</taxon>
        <taxon>Caulobacteraceae</taxon>
        <taxon>Brevundimonas</taxon>
    </lineage>
</organism>
<keyword evidence="5" id="KW-0249">Electron transport</keyword>
<dbReference type="InterPro" id="IPR000923">
    <property type="entry name" value="BlueCu_1"/>
</dbReference>
<keyword evidence="4" id="KW-0574">Periplasm</keyword>
<evidence type="ECO:0000256" key="8">
    <source>
        <dbReference type="PIRSR" id="PIRSR602386-1"/>
    </source>
</evidence>
<dbReference type="GO" id="GO:0009055">
    <property type="term" value="F:electron transfer activity"/>
    <property type="evidence" value="ECO:0007669"/>
    <property type="project" value="InterPro"/>
</dbReference>
<gene>
    <name evidence="10" type="ORF">NCTC9239_01362</name>
</gene>
<evidence type="ECO:0000313" key="10">
    <source>
        <dbReference type="EMBL" id="VTO14342.1"/>
    </source>
</evidence>
<evidence type="ECO:0000259" key="9">
    <source>
        <dbReference type="Pfam" id="PF00127"/>
    </source>
</evidence>
<evidence type="ECO:0000256" key="1">
    <source>
        <dbReference type="ARBA" id="ARBA00004418"/>
    </source>
</evidence>
<dbReference type="EMBL" id="LR588407">
    <property type="protein sequence ID" value="VTO14342.1"/>
    <property type="molecule type" value="Genomic_DNA"/>
</dbReference>
<evidence type="ECO:0000313" key="11">
    <source>
        <dbReference type="Proteomes" id="UP000309952"/>
    </source>
</evidence>
<dbReference type="Proteomes" id="UP000309952">
    <property type="component" value="Chromosome"/>
</dbReference>
<dbReference type="KEGG" id="bvy:NCTC9239_01362"/>
<evidence type="ECO:0000256" key="6">
    <source>
        <dbReference type="ARBA" id="ARBA00023008"/>
    </source>
</evidence>
<dbReference type="PRINTS" id="PR00155">
    <property type="entry name" value="AMICYANIN"/>
</dbReference>
<protein>
    <recommendedName>
        <fullName evidence="7">Pseudoazurin</fullName>
    </recommendedName>
</protein>
<comment type="subcellular location">
    <subcellularLocation>
        <location evidence="1">Periplasm</location>
    </subcellularLocation>
</comment>
<sequence length="147" mass="15563">MITRRMAMGGAGLVMLGAAAKPVVHEVRMLNRGAAGSMVFEPGLIRALVGDVVRFLPTDPGHNAELIRGMTPDGVPLARGLMNRTLDLPIRRPGLYGVKCAPHLGMGMVALIAVGNVKADVAAFQTAAARLPTLSRRRMTAMLQQVV</sequence>
<dbReference type="AlphaFoldDB" id="A0A4P1K250"/>
<evidence type="ECO:0000256" key="4">
    <source>
        <dbReference type="ARBA" id="ARBA00022764"/>
    </source>
</evidence>
<dbReference type="Gene3D" id="2.60.40.420">
    <property type="entry name" value="Cupredoxins - blue copper proteins"/>
    <property type="match status" value="1"/>
</dbReference>
<keyword evidence="11" id="KW-1185">Reference proteome</keyword>
<dbReference type="Pfam" id="PF00127">
    <property type="entry name" value="Copper-bind"/>
    <property type="match status" value="1"/>
</dbReference>
<keyword evidence="2" id="KW-0813">Transport</keyword>
<dbReference type="GO" id="GO:0042597">
    <property type="term" value="C:periplasmic space"/>
    <property type="evidence" value="ECO:0007669"/>
    <property type="project" value="UniProtKB-SubCell"/>
</dbReference>
<feature type="binding site" evidence="8">
    <location>
        <position position="62"/>
    </location>
    <ligand>
        <name>Cu cation</name>
        <dbReference type="ChEBI" id="CHEBI:23378"/>
    </ligand>
</feature>
<dbReference type="SUPFAM" id="SSF49503">
    <property type="entry name" value="Cupredoxins"/>
    <property type="match status" value="1"/>
</dbReference>
<dbReference type="GO" id="GO:0005507">
    <property type="term" value="F:copper ion binding"/>
    <property type="evidence" value="ECO:0007669"/>
    <property type="project" value="UniProtKB-UniRule"/>
</dbReference>
<dbReference type="InterPro" id="IPR012745">
    <property type="entry name" value="Pseudoazurin"/>
</dbReference>
<dbReference type="NCBIfam" id="TIGR02375">
    <property type="entry name" value="pseudoazurin"/>
    <property type="match status" value="1"/>
</dbReference>
<keyword evidence="6 8" id="KW-0186">Copper</keyword>
<feature type="binding site" evidence="8">
    <location>
        <position position="108"/>
    </location>
    <ligand>
        <name>Cu cation</name>
        <dbReference type="ChEBI" id="CHEBI:23378"/>
    </ligand>
</feature>
<evidence type="ECO:0000256" key="7">
    <source>
        <dbReference type="NCBIfam" id="TIGR02375"/>
    </source>
</evidence>
<evidence type="ECO:0000256" key="5">
    <source>
        <dbReference type="ARBA" id="ARBA00022982"/>
    </source>
</evidence>
<evidence type="ECO:0000256" key="3">
    <source>
        <dbReference type="ARBA" id="ARBA00022723"/>
    </source>
</evidence>
<comment type="cofactor">
    <cofactor evidence="8">
        <name>Cu cation</name>
        <dbReference type="ChEBI" id="CHEBI:23378"/>
    </cofactor>
    <text evidence="8">Binds 1 copper ion per subunit.</text>
</comment>
<evidence type="ECO:0000256" key="2">
    <source>
        <dbReference type="ARBA" id="ARBA00022448"/>
    </source>
</evidence>
<dbReference type="PRINTS" id="PR00156">
    <property type="entry name" value="COPPERBLUE"/>
</dbReference>
<reference evidence="10 11" key="1">
    <citation type="submission" date="2019-04" db="EMBL/GenBank/DDBJ databases">
        <authorList>
            <consortium name="Pathogen Informatics"/>
        </authorList>
    </citation>
    <scope>NUCLEOTIDE SEQUENCE [LARGE SCALE GENOMIC DNA]</scope>
    <source>
        <strain evidence="10 11">NCTC9239</strain>
    </source>
</reference>